<evidence type="ECO:0000256" key="1">
    <source>
        <dbReference type="SAM" id="Phobius"/>
    </source>
</evidence>
<proteinExistence type="predicted"/>
<feature type="transmembrane region" description="Helical" evidence="1">
    <location>
        <begin position="52"/>
        <end position="75"/>
    </location>
</feature>
<dbReference type="eggNOG" id="arCOG14019">
    <property type="taxonomic scope" value="Archaea"/>
</dbReference>
<keyword evidence="1" id="KW-0472">Membrane</keyword>
<dbReference type="Proteomes" id="UP000009231">
    <property type="component" value="Chromosome"/>
</dbReference>
<evidence type="ECO:0000313" key="2">
    <source>
        <dbReference type="EMBL" id="AEG17567.1"/>
    </source>
</evidence>
<dbReference type="EMBL" id="CP002772">
    <property type="protein sequence ID" value="AEG17567.1"/>
    <property type="molecule type" value="Genomic_DNA"/>
</dbReference>
<name>F6D532_METPW</name>
<dbReference type="OrthoDB" id="71104at2157"/>
<organism evidence="2 3">
    <name type="scientific">Methanobacterium paludis (strain DSM 25820 / JCM 18151 / SWAN1)</name>
    <dbReference type="NCBI Taxonomy" id="868131"/>
    <lineage>
        <taxon>Archaea</taxon>
        <taxon>Methanobacteriati</taxon>
        <taxon>Methanobacteriota</taxon>
        <taxon>Methanomada group</taxon>
        <taxon>Methanobacteria</taxon>
        <taxon>Methanobacteriales</taxon>
        <taxon>Methanobacteriaceae</taxon>
        <taxon>Methanobacterium</taxon>
    </lineage>
</organism>
<reference evidence="2 3" key="1">
    <citation type="journal article" date="2014" name="Int. J. Syst. Evol. Microbiol.">
        <title>Methanobacterium paludis sp. nov. and a novel strain of Methanobacterium lacus isolated from northern peatlands.</title>
        <authorList>
            <person name="Cadillo-Quiroz H."/>
            <person name="Brauer S.L."/>
            <person name="Goodson N."/>
            <person name="Yavitt J.B."/>
            <person name="Zinder S.H."/>
        </authorList>
    </citation>
    <scope>NUCLEOTIDE SEQUENCE [LARGE SCALE GENOMIC DNA]</scope>
    <source>
        <strain evidence="3">DSM 25820 / JCM 18151 / SWAN1</strain>
    </source>
</reference>
<keyword evidence="1" id="KW-0812">Transmembrane</keyword>
<dbReference type="HOGENOM" id="CLU_1444692_0_0_2"/>
<feature type="transmembrane region" description="Helical" evidence="1">
    <location>
        <begin position="95"/>
        <end position="116"/>
    </location>
</feature>
<keyword evidence="1" id="KW-1133">Transmembrane helix</keyword>
<evidence type="ECO:0000313" key="3">
    <source>
        <dbReference type="Proteomes" id="UP000009231"/>
    </source>
</evidence>
<accession>F6D532</accession>
<sequence>MNRNPKLNVTYLIRFFYKIINLISPYLSFIFVIIFVTPWINSNFALHNSDQILSLVEVFVLSSATLSLLIFTYIIAMSDLHEKVKTSMVIAGESFLVATVQFIVGLGLFLVVNLLINHFMDIVNVNLSFSVTGLISLLLSAIQFIGIYEVASALSKFLKGIIEVYKTFRVIKRPQLYALLKEYDILP</sequence>
<protein>
    <submittedName>
        <fullName evidence="2">Uncharacterized protein</fullName>
    </submittedName>
</protein>
<feature type="transmembrane region" description="Helical" evidence="1">
    <location>
        <begin position="20"/>
        <end position="40"/>
    </location>
</feature>
<keyword evidence="3" id="KW-1185">Reference proteome</keyword>
<dbReference type="AlphaFoldDB" id="F6D532"/>
<gene>
    <name evidence="2" type="ordered locus">MSWAN_0529</name>
</gene>
<feature type="transmembrane region" description="Helical" evidence="1">
    <location>
        <begin position="128"/>
        <end position="151"/>
    </location>
</feature>
<dbReference type="KEGG" id="mew:MSWAN_0529"/>